<evidence type="ECO:0000313" key="3">
    <source>
        <dbReference type="Proteomes" id="UP001519287"/>
    </source>
</evidence>
<accession>A0ABS4ISK6</accession>
<organism evidence="2 3">
    <name type="scientific">Paenibacillus eucommiae</name>
    <dbReference type="NCBI Taxonomy" id="1355755"/>
    <lineage>
        <taxon>Bacteria</taxon>
        <taxon>Bacillati</taxon>
        <taxon>Bacillota</taxon>
        <taxon>Bacilli</taxon>
        <taxon>Bacillales</taxon>
        <taxon>Paenibacillaceae</taxon>
        <taxon>Paenibacillus</taxon>
    </lineage>
</organism>
<name>A0ABS4ISK6_9BACL</name>
<feature type="domain" description="Na+-translocating membrane potential-generating system MpsC" evidence="1">
    <location>
        <begin position="3"/>
        <end position="111"/>
    </location>
</feature>
<keyword evidence="3" id="KW-1185">Reference proteome</keyword>
<dbReference type="Proteomes" id="UP001519287">
    <property type="component" value="Unassembled WGS sequence"/>
</dbReference>
<evidence type="ECO:0000259" key="1">
    <source>
        <dbReference type="Pfam" id="PF10057"/>
    </source>
</evidence>
<protein>
    <submittedName>
        <fullName evidence="2">Uncharacterized protein YbcI</fullName>
    </submittedName>
</protein>
<dbReference type="Pfam" id="PF10057">
    <property type="entry name" value="MpsC"/>
    <property type="match status" value="1"/>
</dbReference>
<sequence length="120" mass="13831">MNKIEAEFSNLVKAYRKRHMGKGPERVRTTFCKQWAICEMEGNLSPIEKFIAKADDGRQMLRTARTQMVKEIYRDHPPAEMEALLGAKFLQLFVDIDIEQDSGISIFVFDQDLEKKFGSG</sequence>
<proteinExistence type="predicted"/>
<dbReference type="EMBL" id="JAGGLB010000005">
    <property type="protein sequence ID" value="MBP1990549.1"/>
    <property type="molecule type" value="Genomic_DNA"/>
</dbReference>
<evidence type="ECO:0000313" key="2">
    <source>
        <dbReference type="EMBL" id="MBP1990549.1"/>
    </source>
</evidence>
<dbReference type="InterPro" id="IPR018745">
    <property type="entry name" value="MpsC"/>
</dbReference>
<dbReference type="RefSeq" id="WP_209971313.1">
    <property type="nucleotide sequence ID" value="NZ_JAGGLB010000005.1"/>
</dbReference>
<reference evidence="2 3" key="1">
    <citation type="submission" date="2021-03" db="EMBL/GenBank/DDBJ databases">
        <title>Genomic Encyclopedia of Type Strains, Phase IV (KMG-IV): sequencing the most valuable type-strain genomes for metagenomic binning, comparative biology and taxonomic classification.</title>
        <authorList>
            <person name="Goeker M."/>
        </authorList>
    </citation>
    <scope>NUCLEOTIDE SEQUENCE [LARGE SCALE GENOMIC DNA]</scope>
    <source>
        <strain evidence="2 3">DSM 26048</strain>
    </source>
</reference>
<gene>
    <name evidence="2" type="ORF">J2Z66_002155</name>
</gene>
<comment type="caution">
    <text evidence="2">The sequence shown here is derived from an EMBL/GenBank/DDBJ whole genome shotgun (WGS) entry which is preliminary data.</text>
</comment>